<dbReference type="GO" id="GO:0005198">
    <property type="term" value="F:structural molecule activity"/>
    <property type="evidence" value="ECO:0007669"/>
    <property type="project" value="InterPro"/>
</dbReference>
<dbReference type="InterPro" id="IPR033703">
    <property type="entry name" value="Rhv-like"/>
</dbReference>
<dbReference type="PROSITE" id="PS51218">
    <property type="entry name" value="SF3_HELICASE_2"/>
    <property type="match status" value="1"/>
</dbReference>
<dbReference type="EMBL" id="MT138389">
    <property type="protein sequence ID" value="QKN88981.1"/>
    <property type="molecule type" value="Genomic_RNA"/>
</dbReference>
<evidence type="ECO:0000256" key="2">
    <source>
        <dbReference type="ARBA" id="ARBA00020107"/>
    </source>
</evidence>
<evidence type="ECO:0000256" key="13">
    <source>
        <dbReference type="ARBA" id="ARBA00022844"/>
    </source>
</evidence>
<dbReference type="InterPro" id="IPR007094">
    <property type="entry name" value="RNA-dir_pol_PSvirus"/>
</dbReference>
<dbReference type="GO" id="GO:0004197">
    <property type="term" value="F:cysteine-type endopeptidase activity"/>
    <property type="evidence" value="ECO:0007669"/>
    <property type="project" value="InterPro"/>
</dbReference>
<dbReference type="GO" id="GO:0003723">
    <property type="term" value="F:RNA binding"/>
    <property type="evidence" value="ECO:0007669"/>
    <property type="project" value="InterPro"/>
</dbReference>
<dbReference type="GO" id="GO:0003724">
    <property type="term" value="F:RNA helicase activity"/>
    <property type="evidence" value="ECO:0007669"/>
    <property type="project" value="InterPro"/>
</dbReference>
<dbReference type="GO" id="GO:0003968">
    <property type="term" value="F:RNA-directed RNA polymerase activity"/>
    <property type="evidence" value="ECO:0007669"/>
    <property type="project" value="UniProtKB-KW"/>
</dbReference>
<keyword evidence="10" id="KW-0347">Helicase</keyword>
<evidence type="ECO:0000256" key="14">
    <source>
        <dbReference type="ARBA" id="ARBA00022953"/>
    </source>
</evidence>
<dbReference type="CDD" id="cd00205">
    <property type="entry name" value="rhv_like"/>
    <property type="match status" value="2"/>
</dbReference>
<evidence type="ECO:0000256" key="6">
    <source>
        <dbReference type="ARBA" id="ARBA00022679"/>
    </source>
</evidence>
<dbReference type="GO" id="GO:0005524">
    <property type="term" value="F:ATP binding"/>
    <property type="evidence" value="ECO:0007669"/>
    <property type="project" value="UniProtKB-KW"/>
</dbReference>
<evidence type="ECO:0000256" key="4">
    <source>
        <dbReference type="ARBA" id="ARBA00022561"/>
    </source>
</evidence>
<keyword evidence="8" id="KW-0547">Nucleotide-binding</keyword>
<dbReference type="GO" id="GO:0006508">
    <property type="term" value="P:proteolysis"/>
    <property type="evidence" value="ECO:0007669"/>
    <property type="project" value="UniProtKB-KW"/>
</dbReference>
<evidence type="ECO:0000256" key="9">
    <source>
        <dbReference type="ARBA" id="ARBA00022801"/>
    </source>
</evidence>
<dbReference type="GO" id="GO:0006351">
    <property type="term" value="P:DNA-templated transcription"/>
    <property type="evidence" value="ECO:0007669"/>
    <property type="project" value="InterPro"/>
</dbReference>
<proteinExistence type="predicted"/>
<keyword evidence="6" id="KW-0808">Transferase</keyword>
<keyword evidence="12" id="KW-0067">ATP-binding</keyword>
<keyword evidence="7" id="KW-0548">Nucleotidyltransferase</keyword>
<keyword evidence="5" id="KW-0645">Protease</keyword>
<dbReference type="InterPro" id="IPR001205">
    <property type="entry name" value="RNA-dir_pol_C"/>
</dbReference>
<dbReference type="InterPro" id="IPR000605">
    <property type="entry name" value="Helicase_SF3_ssDNA/RNA_vir"/>
</dbReference>
<dbReference type="InterPro" id="IPR044067">
    <property type="entry name" value="PCV_3C_PRO"/>
</dbReference>
<accession>A0A6M9Z7P7</accession>
<dbReference type="Pfam" id="PF00910">
    <property type="entry name" value="RNA_helicase"/>
    <property type="match status" value="1"/>
</dbReference>
<dbReference type="PROSITE" id="PS51874">
    <property type="entry name" value="PCV_3C_PRO"/>
    <property type="match status" value="1"/>
</dbReference>
<dbReference type="InterPro" id="IPR009003">
    <property type="entry name" value="Peptidase_S1_PA"/>
</dbReference>
<dbReference type="SUPFAM" id="SSF88633">
    <property type="entry name" value="Positive stranded ssRNA viruses"/>
    <property type="match status" value="3"/>
</dbReference>
<evidence type="ECO:0000256" key="3">
    <source>
        <dbReference type="ARBA" id="ARBA00022484"/>
    </source>
</evidence>
<comment type="subcellular location">
    <subcellularLocation>
        <location evidence="1">Virion</location>
    </subcellularLocation>
</comment>
<dbReference type="Gene3D" id="1.20.960.20">
    <property type="match status" value="1"/>
</dbReference>
<dbReference type="Gene3D" id="3.30.70.270">
    <property type="match status" value="1"/>
</dbReference>
<dbReference type="SUPFAM" id="SSF56672">
    <property type="entry name" value="DNA/RNA polymerases"/>
    <property type="match status" value="1"/>
</dbReference>
<evidence type="ECO:0000256" key="5">
    <source>
        <dbReference type="ARBA" id="ARBA00022670"/>
    </source>
</evidence>
<evidence type="ECO:0000256" key="12">
    <source>
        <dbReference type="ARBA" id="ARBA00022840"/>
    </source>
</evidence>
<dbReference type="PROSITE" id="PS50507">
    <property type="entry name" value="RDRP_SSRNA_POS"/>
    <property type="match status" value="1"/>
</dbReference>
<dbReference type="SUPFAM" id="SSF50494">
    <property type="entry name" value="Trypsin-like serine proteases"/>
    <property type="match status" value="1"/>
</dbReference>
<evidence type="ECO:0000256" key="7">
    <source>
        <dbReference type="ARBA" id="ARBA00022695"/>
    </source>
</evidence>
<dbReference type="CDD" id="cd23169">
    <property type="entry name" value="ps-ssRNAv-Picornavirales"/>
    <property type="match status" value="1"/>
</dbReference>
<evidence type="ECO:0000259" key="16">
    <source>
        <dbReference type="PROSITE" id="PS51218"/>
    </source>
</evidence>
<dbReference type="Pfam" id="PF00680">
    <property type="entry name" value="RdRP_1"/>
    <property type="match status" value="1"/>
</dbReference>
<keyword evidence="13" id="KW-0946">Virion</keyword>
<dbReference type="InterPro" id="IPR043128">
    <property type="entry name" value="Rev_trsase/Diguanyl_cyclase"/>
</dbReference>
<feature type="domain" description="Peptidase C3" evidence="17">
    <location>
        <begin position="1992"/>
        <end position="2233"/>
    </location>
</feature>
<evidence type="ECO:0000256" key="10">
    <source>
        <dbReference type="ARBA" id="ARBA00022806"/>
    </source>
</evidence>
<keyword evidence="3" id="KW-0696">RNA-directed RNA polymerase</keyword>
<dbReference type="Pfam" id="PF00073">
    <property type="entry name" value="Rhv"/>
    <property type="match status" value="2"/>
</dbReference>
<feature type="domain" description="RdRp catalytic" evidence="15">
    <location>
        <begin position="2525"/>
        <end position="2652"/>
    </location>
</feature>
<dbReference type="InterPro" id="IPR043504">
    <property type="entry name" value="Peptidase_S1_PA_chymotrypsin"/>
</dbReference>
<keyword evidence="9" id="KW-0378">Hydrolase</keyword>
<keyword evidence="4" id="KW-0167">Capsid protein</keyword>
<dbReference type="InterPro" id="IPR029053">
    <property type="entry name" value="Viral_coat"/>
</dbReference>
<protein>
    <recommendedName>
        <fullName evidence="2">Genome polyprotein</fullName>
    </recommendedName>
</protein>
<evidence type="ECO:0000313" key="18">
    <source>
        <dbReference type="EMBL" id="QKN88981.1"/>
    </source>
</evidence>
<dbReference type="GO" id="GO:0039694">
    <property type="term" value="P:viral RNA genome replication"/>
    <property type="evidence" value="ECO:0007669"/>
    <property type="project" value="InterPro"/>
</dbReference>
<evidence type="ECO:0000256" key="11">
    <source>
        <dbReference type="ARBA" id="ARBA00022807"/>
    </source>
</evidence>
<dbReference type="GO" id="GO:0019028">
    <property type="term" value="C:viral capsid"/>
    <property type="evidence" value="ECO:0007669"/>
    <property type="project" value="UniProtKB-KW"/>
</dbReference>
<keyword evidence="11" id="KW-0788">Thiol protease</keyword>
<evidence type="ECO:0000259" key="17">
    <source>
        <dbReference type="PROSITE" id="PS51874"/>
    </source>
</evidence>
<dbReference type="InterPro" id="IPR043502">
    <property type="entry name" value="DNA/RNA_pol_sf"/>
</dbReference>
<dbReference type="Pfam" id="PF08762">
    <property type="entry name" value="CRPV_capsid"/>
    <property type="match status" value="1"/>
</dbReference>
<feature type="domain" description="SF3 helicase" evidence="16">
    <location>
        <begin position="1305"/>
        <end position="1476"/>
    </location>
</feature>
<dbReference type="InterPro" id="IPR014759">
    <property type="entry name" value="Helicase_SF3_ssRNA_vir"/>
</dbReference>
<reference evidence="18" key="1">
    <citation type="submission" date="2020-01" db="EMBL/GenBank/DDBJ databases">
        <title>Viral genomes from wild and zoo birds in China.</title>
        <authorList>
            <person name="He M.Y."/>
            <person name="Shan L.T."/>
            <person name="Zhang W."/>
            <person name="Yang X.S."/>
        </authorList>
    </citation>
    <scope>NUCLEOTIDE SEQUENCE</scope>
    <source>
        <strain evidence="18">Ytb135pic03</strain>
    </source>
</reference>
<sequence>MDSAPHGETGGTESSAGNVVLEQEAPVLVGKQVIDSIDWLDFTSSDTITKVDNMTNRWINFANLVWSVNDPSVEGVWKTYDLPKDIFTIDKDMCNTPNFMPFKLHAYSHFDLHLKFMINSNKFQTGCLQFAWIYQTECDSELKHRANMYILSQTNHVRAYAGSGNEVDLYIPFKNSLSCLFNQKNTRVTNPLMLGRLYISVINCLKVGTAVSMKCNINIQARFVNAKFTGMRAGNLPQMEPASVGAMVATMGAMRLLDTYLPDPNRDNPPLNAESPYFVPTASHSWSAGTGRVDIPKLLRLDTRGQTHHPPGSNVEDAFTVDNIKNKFGLLSIIPIVLTSTNVDSQLYTCNVEPMFGKTFYKTKQLYEAKYAYSMPPISVLSSMFMYWRGEIDFQFDIVCSQFHTFKMLVAYIPNAPEDMTKCTRAMAECSPHVVFSVEGPKIVNIRVPYVSNQRWWPRSFTGKYSSVSAEAPSKLVIFCVNAPLRQNSAADTFYVNVYVKGGPSFEVSVPVQPCIGLASTVFDFTAYPVPPTQWREGSTEINRIHIAQQSQYTKIYSLWMSPDIPYVDHHAIVELQFQKYKTFDSGKSTDLNRKISIIQMKYNDWDFEWYDKGKSKLQWPQYGTLFNWDNHSTPIWAKDRKSAFKLSDAIQNNSVKTLQYLNQYYGVLMWIADQTDYTFTTVIQDAEWSTRDFENYPTLKSNDRAKVIMAVDTLTYLEMQQLKSNKVQAGEREEPLGPPVSTLIMGRSLRSTNMGHLDFGESFNDLLVLCRRYQLYARLELTSAYLQSYDKCSFYFSCNPAGLGDNALSTNLGDPNYTFNMLRDGIIPILLSGYRYFRGGLRFRLVFPACEDTLIWIQHRPDRPSDDYSVTVCSKIETGQSIFNHGYAYELQLANINSVVEFEVPFYQYDHYGLLQCGDSDAGEAYKYQYGLGHICVGIKCSESDRAKFLNRYCEIYYALADDFSPSVFYGFPEMIMIDDLPNPDPVNVRIKKRQTNMCIDWVDSDDISTSSNSDISSSNEVQMHKVKQVYNSIVTSATDSISEVATTKVAEKLNGAIDDFRKDVKMHSDLNVDKTKQLMIVNIVTTLCHTCMNMSVSSICTSVVSIFVTLGIFVTSKIEKIFAIVKRVVSRYMGATKQKDNNVTQGPDNTEKSEVASWFSCLFGGITTLFAVKGSVSQPEGKKLESFLKNFSFGLRGANALFTFIQNSFTCISKIFKYIASKICPEFKLLRDLEFNSDYVNMWIKECLYLTDPLVVNKRYSDKMFVDRVYSAYDFGCIFIANFASSKIDTKIIVEVHKLFNSLQRIRADLVVMGEHPHVRKEPFGVYVFGEAGIGKSKLREQVCIEMLKAANFNFDSVDVFCVVNASDKHWNQCRGQPVLVLDDLWNIQAGEAILQQVEMMYRIFSCVILCPPKAAVEDKSMRYNPAIVWMNSNYSRVSVNGVDDDAINRRRNIVIEAVKYNPEHETFRKVGCPHCLDSELSLDMVPPEYLADFHHMRFFIHKDKLKPEAINRGNMYTYSELVHALKMQYVEFNNFETSKFNESVKIYRNLIESVVDKHVMDIDADDKTFAERYKEAIDILNNKELQTYNNYRDGIICRSMDAVKDYINGVWMCDRIFDYTKICRIPNFIHKAYKCSVVTCPYYIGASVQMAPPKPGCSTDEDECLPPELMAEAAEIVGCLPDAINSNDLNKFLNRYVTCYRTPKSVPAEKKDRDSRDDFMFYIYMCVSYKILTMKAVNDFLDLFRNFNNFDIDDVFFKCMSDTFKRVISAAIKMFKSEKKKFDSVVELCREILKISILPAVTCVHYNAIFSECVVIDGNLSWCQHSLDVKCYDSCLFNVSSLFKHMFYLKWVSSNYVYYRFLRSNKLDMLPSYFSENNRFDKSKLYSFVDDLKQYLTHVWLDYICPAARYMWSFIKNYLPHLLSICTLGAALYTLYDTNKLSNEHMSIMREDRNLRKKVIANQEACIWDQPESVYDPSGMKHSSIRKVCSETSQAVEVVDRLMRRNTFYLSWTNIESGSRNEFRCFSTGGRVGVVLRHYVEQIEHDISKIGLENFKLGFYYPKSNNRCPFIATGEIILDYKEFKRTFKVASPRKVITNVPSSNIIIALLPKIVAEFPNLLKFIATSDDILHASGDGTFVFGDQPSKDIVLRYEDIHSHAEGEPIPEHCDDKIYSGPICMNTWWRYNLQKPGYCGSVILANNLERPIVGIHVGGNPSSRYGIGEVITKRMFLNCPIIKNLNSGVSHSALHLPDIDPFKNPGLVIQSSLTIFGCVPKEDRQYQPRVSNIVPSLLHGLYPVETRPNPLSRKDYPDGEVSDPLSLGISKHGMFVKNFDPVLLDRAYQHLRNKILTVCKPIVAKVGILSDQIVVCGDPAISEWDALAWDTSVGYPLKKFKPPTSSGKKWCFDLNETDQGYELLGYNKHLADILTVQRAMRRRNIKPFTVFVDCLKDTCIPIEKCKIPGKTRIFSISPIQYTIEYKKYFGNYLGAYRRNRIKNESAIGINPDSWEWTQLVHYLMQVGNKFIVGDYKNFGPGLNLEVVCKALQISVDWNAFHGFGEEDLVVCRILNEELSSRYHLAENVIYYPPAGAPSGGPSTDILNTKVNGLYIRCAWMAITGLNLEEYDSKVRVVFYGDDLIMCVSDDIIDVFNGISISKFFSDYNIIFTDISKDNKPVKYKNLFECDFIKRRFVPHPFMSNYLAPVDIKSVHSCLNWCHNSLTLVFATLANLQSFRELMFGHGPDLYDKYMDKVLHACLDQNLDFKVVPWVEINERNYSLKEFA</sequence>
<evidence type="ECO:0000259" key="15">
    <source>
        <dbReference type="PROSITE" id="PS50507"/>
    </source>
</evidence>
<name>A0A6M9Z7P7_9VIRU</name>
<dbReference type="Gene3D" id="2.60.120.20">
    <property type="match status" value="3"/>
</dbReference>
<evidence type="ECO:0000256" key="8">
    <source>
        <dbReference type="ARBA" id="ARBA00022741"/>
    </source>
</evidence>
<evidence type="ECO:0000256" key="1">
    <source>
        <dbReference type="ARBA" id="ARBA00004328"/>
    </source>
</evidence>
<dbReference type="InterPro" id="IPR014872">
    <property type="entry name" value="Dicistrovirus_capsid-polyPr_C"/>
</dbReference>
<dbReference type="Gene3D" id="2.40.10.10">
    <property type="entry name" value="Trypsin-like serine proteases"/>
    <property type="match status" value="1"/>
</dbReference>
<dbReference type="InterPro" id="IPR001676">
    <property type="entry name" value="Picornavirus_capsid"/>
</dbReference>
<keyword evidence="14" id="KW-0693">Viral RNA replication</keyword>
<organism evidence="18">
    <name type="scientific">Picornavirales sp</name>
    <dbReference type="NCBI Taxonomy" id="1955153"/>
    <lineage>
        <taxon>Viruses</taxon>
        <taxon>Riboviria</taxon>
        <taxon>Orthornavirae</taxon>
        <taxon>Pisuviricota</taxon>
        <taxon>Pisoniviricetes</taxon>
        <taxon>Picornavirales</taxon>
    </lineage>
</organism>